<evidence type="ECO:0000256" key="6">
    <source>
        <dbReference type="ARBA" id="ARBA00022968"/>
    </source>
</evidence>
<evidence type="ECO:0000256" key="10">
    <source>
        <dbReference type="RuleBase" id="RU363063"/>
    </source>
</evidence>
<dbReference type="GO" id="GO:0016758">
    <property type="term" value="F:hexosyltransferase activity"/>
    <property type="evidence" value="ECO:0007669"/>
    <property type="project" value="InterPro"/>
</dbReference>
<evidence type="ECO:0000256" key="8">
    <source>
        <dbReference type="ARBA" id="ARBA00023034"/>
    </source>
</evidence>
<organism evidence="11 12">
    <name type="scientific">Allacma fusca</name>
    <dbReference type="NCBI Taxonomy" id="39272"/>
    <lineage>
        <taxon>Eukaryota</taxon>
        <taxon>Metazoa</taxon>
        <taxon>Ecdysozoa</taxon>
        <taxon>Arthropoda</taxon>
        <taxon>Hexapoda</taxon>
        <taxon>Collembola</taxon>
        <taxon>Symphypleona</taxon>
        <taxon>Sminthuridae</taxon>
        <taxon>Allacma</taxon>
    </lineage>
</organism>
<protein>
    <recommendedName>
        <fullName evidence="10">Hexosyltransferase</fullName>
        <ecNumber evidence="10">2.4.1.-</ecNumber>
    </recommendedName>
</protein>
<evidence type="ECO:0000256" key="9">
    <source>
        <dbReference type="ARBA" id="ARBA00023136"/>
    </source>
</evidence>
<reference evidence="11" key="1">
    <citation type="submission" date="2021-06" db="EMBL/GenBank/DDBJ databases">
        <authorList>
            <person name="Hodson N. C."/>
            <person name="Mongue J. A."/>
            <person name="Jaron S. K."/>
        </authorList>
    </citation>
    <scope>NUCLEOTIDE SEQUENCE</scope>
</reference>
<dbReference type="AlphaFoldDB" id="A0A8J2LDQ9"/>
<evidence type="ECO:0000313" key="12">
    <source>
        <dbReference type="Proteomes" id="UP000708208"/>
    </source>
</evidence>
<evidence type="ECO:0000256" key="7">
    <source>
        <dbReference type="ARBA" id="ARBA00022989"/>
    </source>
</evidence>
<keyword evidence="7 10" id="KW-1133">Transmembrane helix</keyword>
<dbReference type="GO" id="GO:0008194">
    <property type="term" value="F:UDP-glycosyltransferase activity"/>
    <property type="evidence" value="ECO:0007669"/>
    <property type="project" value="TreeGrafter"/>
</dbReference>
<gene>
    <name evidence="11" type="ORF">AFUS01_LOCUS43387</name>
</gene>
<dbReference type="PANTHER" id="PTHR11214:SF349">
    <property type="entry name" value="BETA-1,3-GALACTOSYLTRANSFERASE BRN"/>
    <property type="match status" value="1"/>
</dbReference>
<comment type="caution">
    <text evidence="11">The sequence shown here is derived from an EMBL/GenBank/DDBJ whole genome shotgun (WGS) entry which is preliminary data.</text>
</comment>
<dbReference type="EMBL" id="CAJVCH010570031">
    <property type="protein sequence ID" value="CAG7833807.1"/>
    <property type="molecule type" value="Genomic_DNA"/>
</dbReference>
<dbReference type="Proteomes" id="UP000708208">
    <property type="component" value="Unassembled WGS sequence"/>
</dbReference>
<evidence type="ECO:0000256" key="2">
    <source>
        <dbReference type="ARBA" id="ARBA00008661"/>
    </source>
</evidence>
<proteinExistence type="inferred from homology"/>
<dbReference type="EC" id="2.4.1.-" evidence="10"/>
<dbReference type="GO" id="GO:0006493">
    <property type="term" value="P:protein O-linked glycosylation"/>
    <property type="evidence" value="ECO:0007669"/>
    <property type="project" value="TreeGrafter"/>
</dbReference>
<comment type="subcellular location">
    <subcellularLocation>
        <location evidence="1 10">Golgi apparatus membrane</location>
        <topology evidence="1 10">Single-pass type II membrane protein</topology>
    </subcellularLocation>
</comment>
<keyword evidence="6 10" id="KW-0735">Signal-anchor</keyword>
<feature type="transmembrane region" description="Helical" evidence="10">
    <location>
        <begin position="6"/>
        <end position="27"/>
    </location>
</feature>
<evidence type="ECO:0000256" key="5">
    <source>
        <dbReference type="ARBA" id="ARBA00022692"/>
    </source>
</evidence>
<keyword evidence="5 10" id="KW-0812">Transmembrane</keyword>
<keyword evidence="3 10" id="KW-0328">Glycosyltransferase</keyword>
<dbReference type="PANTHER" id="PTHR11214">
    <property type="entry name" value="BETA-1,3-N-ACETYLGLUCOSAMINYLTRANSFERASE"/>
    <property type="match status" value="1"/>
</dbReference>
<dbReference type="OrthoDB" id="115198at2759"/>
<accession>A0A8J2LDQ9</accession>
<keyword evidence="8 10" id="KW-0333">Golgi apparatus</keyword>
<dbReference type="GO" id="GO:0000139">
    <property type="term" value="C:Golgi membrane"/>
    <property type="evidence" value="ECO:0007669"/>
    <property type="project" value="UniProtKB-SubCell"/>
</dbReference>
<evidence type="ECO:0000313" key="11">
    <source>
        <dbReference type="EMBL" id="CAG7833807.1"/>
    </source>
</evidence>
<evidence type="ECO:0000256" key="3">
    <source>
        <dbReference type="ARBA" id="ARBA00022676"/>
    </source>
</evidence>
<name>A0A8J2LDQ9_9HEXA</name>
<keyword evidence="12" id="KW-1185">Reference proteome</keyword>
<comment type="similarity">
    <text evidence="2 10">Belongs to the glycosyltransferase 31 family.</text>
</comment>
<keyword evidence="4" id="KW-0808">Transferase</keyword>
<dbReference type="Pfam" id="PF01762">
    <property type="entry name" value="Galactosyl_T"/>
    <property type="match status" value="1"/>
</dbReference>
<keyword evidence="9 10" id="KW-0472">Membrane</keyword>
<evidence type="ECO:0000256" key="1">
    <source>
        <dbReference type="ARBA" id="ARBA00004323"/>
    </source>
</evidence>
<evidence type="ECO:0000256" key="4">
    <source>
        <dbReference type="ARBA" id="ARBA00022679"/>
    </source>
</evidence>
<sequence length="382" mass="44019">MTCCNFSVPVSCLAVVAILGLSTIHLYRKIEKEPVSVTTATTESDGRTEEYPFPILEYPLEIDNASEFLDLIMLGQPSPYDEINPEFKNMQFFSYSRSTCQEDLDILILVKSVVFNKADRDFHRSTWANLPYLSKFSENIQVVFLVGVPEETPDQILLQDEMNIHHDIVQGDFIDNNFDTTVKVLGGLTWAHNFCKNFKFLAFINSDVYFSLENTIKFLRDPQFYPAKRKRSILKTNKNPLSLDKLSQTDFFAGGVTPFNLGIPGRTDDDGGPILVTNEEYSPQVFPIYVRSPFQILSQQVASKFYHLAPFVQYLYPEEIYLGLLANKLRIQPVNTDYIKDQLFVTIGENKTLWKSFKNLICLHNLLLEERHMLWSYFNPVH</sequence>
<dbReference type="InterPro" id="IPR002659">
    <property type="entry name" value="Glyco_trans_31"/>
</dbReference>